<dbReference type="EMBL" id="JBBPBN010002440">
    <property type="protein sequence ID" value="KAK8476066.1"/>
    <property type="molecule type" value="Genomic_DNA"/>
</dbReference>
<evidence type="ECO:0000313" key="2">
    <source>
        <dbReference type="EMBL" id="KAK8476066.1"/>
    </source>
</evidence>
<proteinExistence type="predicted"/>
<evidence type="ECO:0000256" key="1">
    <source>
        <dbReference type="SAM" id="MobiDB-lite"/>
    </source>
</evidence>
<gene>
    <name evidence="2" type="ORF">V6N11_059461</name>
</gene>
<feature type="region of interest" description="Disordered" evidence="1">
    <location>
        <begin position="1"/>
        <end position="61"/>
    </location>
</feature>
<reference evidence="2 3" key="1">
    <citation type="journal article" date="2024" name="G3 (Bethesda)">
        <title>Genome assembly of Hibiscus sabdariffa L. provides insights into metabolisms of medicinal natural products.</title>
        <authorList>
            <person name="Kim T."/>
        </authorList>
    </citation>
    <scope>NUCLEOTIDE SEQUENCE [LARGE SCALE GENOMIC DNA]</scope>
    <source>
        <strain evidence="2">TK-2024</strain>
        <tissue evidence="2">Old leaves</tissue>
    </source>
</reference>
<protein>
    <submittedName>
        <fullName evidence="2">Uncharacterized protein</fullName>
    </submittedName>
</protein>
<organism evidence="2 3">
    <name type="scientific">Hibiscus sabdariffa</name>
    <name type="common">roselle</name>
    <dbReference type="NCBI Taxonomy" id="183260"/>
    <lineage>
        <taxon>Eukaryota</taxon>
        <taxon>Viridiplantae</taxon>
        <taxon>Streptophyta</taxon>
        <taxon>Embryophyta</taxon>
        <taxon>Tracheophyta</taxon>
        <taxon>Spermatophyta</taxon>
        <taxon>Magnoliopsida</taxon>
        <taxon>eudicotyledons</taxon>
        <taxon>Gunneridae</taxon>
        <taxon>Pentapetalae</taxon>
        <taxon>rosids</taxon>
        <taxon>malvids</taxon>
        <taxon>Malvales</taxon>
        <taxon>Malvaceae</taxon>
        <taxon>Malvoideae</taxon>
        <taxon>Hibiscus</taxon>
    </lineage>
</organism>
<sequence>MGESGRGLEAQGEDRKMIVNPKNQKRNKADSNQRYRSFDSSAEDRRKGLLWNGSAEDRRKGSIRNGLGRIEESVEIEVGNVVHEVSIVEMGFKDTSIDKVSWANKLEQQIGKVESKSEGSSEQVRCFQGVEDEQSFDWEKDVINDVFIGKDFEVNRGQELGITERHIGEFELMGEGNSLETLKSGEVFVEGNSSGEKLQETDKLRDVGARGKELEPCVAIKKSQQVASDRPPFKDAEDLHNMGLTQVALEKDIAYKVARVEGTTTMGQAQVVLAGRLQKGAVEEEENRASFFPEMDFLKQRGKPKAKKKYSSLFELQDRALSSVERRKRDRSLSREKKKSNLDHSKLLGRSLSNSDLQTRWKCAKSEAKKSLELGKKLGMKIQGSEEVVRELTMLELN</sequence>
<comment type="caution">
    <text evidence="2">The sequence shown here is derived from an EMBL/GenBank/DDBJ whole genome shotgun (WGS) entry which is preliminary data.</text>
</comment>
<dbReference type="Proteomes" id="UP001396334">
    <property type="component" value="Unassembled WGS sequence"/>
</dbReference>
<feature type="compositionally biased region" description="Basic and acidic residues" evidence="1">
    <location>
        <begin position="325"/>
        <end position="346"/>
    </location>
</feature>
<evidence type="ECO:0000313" key="3">
    <source>
        <dbReference type="Proteomes" id="UP001396334"/>
    </source>
</evidence>
<keyword evidence="3" id="KW-1185">Reference proteome</keyword>
<name>A0ABR1Z821_9ROSI</name>
<feature type="compositionally biased region" description="Basic and acidic residues" evidence="1">
    <location>
        <begin position="27"/>
        <end position="47"/>
    </location>
</feature>
<feature type="region of interest" description="Disordered" evidence="1">
    <location>
        <begin position="325"/>
        <end position="347"/>
    </location>
</feature>
<accession>A0ABR1Z821</accession>